<evidence type="ECO:0000259" key="3">
    <source>
        <dbReference type="Pfam" id="PF00685"/>
    </source>
</evidence>
<dbReference type="PANTHER" id="PTHR11783">
    <property type="entry name" value="SULFOTRANSFERASE SULT"/>
    <property type="match status" value="1"/>
</dbReference>
<dbReference type="EMBL" id="CDMY01000369">
    <property type="protein sequence ID" value="CEM06687.1"/>
    <property type="molecule type" value="Genomic_DNA"/>
</dbReference>
<dbReference type="Gene3D" id="3.40.50.300">
    <property type="entry name" value="P-loop containing nucleotide triphosphate hydrolases"/>
    <property type="match status" value="1"/>
</dbReference>
<sequence length="354" mass="40780">MPEPSDTEGIPSPVDVDWTRVDEDYLKKRHRTYLSVLFDSTYWDDWTPRDTDVIVCTAYKSGTTWMQQIVCQLLFKGEAYPGGKAMHEISPWLDCRIGEPREDKMAALEAQTHPRCLKTHLPSDALPIHPQCKYIYVARDGRDAFMSMLNHWKNTNDETLDVRYEKPGRVGPPMPRWTDIEDIDESKAFDMWLSQGWPSHPWETDGWPWWSLFTNVESWWHLRGLPNVLFVHFNKLKKDLPGEMRRVAAFLNIPIDETIFDEQVERCTFEHMKEHAHLFAPAGGRVWEGGAKTFINKGTNGRWKDVLTPEQVIRYEAKAATLPPGCAHWLATGKFIDSEDIGRKPLADSLAIGG</sequence>
<dbReference type="AlphaFoldDB" id="A0A0G4F3C5"/>
<dbReference type="VEuPathDB" id="CryptoDB:Vbra_21174"/>
<evidence type="ECO:0000313" key="4">
    <source>
        <dbReference type="EMBL" id="CEM06687.1"/>
    </source>
</evidence>
<evidence type="ECO:0000256" key="2">
    <source>
        <dbReference type="ARBA" id="ARBA00022679"/>
    </source>
</evidence>
<dbReference type="InParanoid" id="A0A0G4F3C5"/>
<protein>
    <recommendedName>
        <fullName evidence="3">Sulfotransferase domain-containing protein</fullName>
    </recommendedName>
</protein>
<dbReference type="PhylomeDB" id="A0A0G4F3C5"/>
<organism evidence="4 5">
    <name type="scientific">Vitrella brassicaformis (strain CCMP3155)</name>
    <dbReference type="NCBI Taxonomy" id="1169540"/>
    <lineage>
        <taxon>Eukaryota</taxon>
        <taxon>Sar</taxon>
        <taxon>Alveolata</taxon>
        <taxon>Colpodellida</taxon>
        <taxon>Vitrellaceae</taxon>
        <taxon>Vitrella</taxon>
    </lineage>
</organism>
<keyword evidence="2" id="KW-0808">Transferase</keyword>
<dbReference type="STRING" id="1169540.A0A0G4F3C5"/>
<dbReference type="Pfam" id="PF00685">
    <property type="entry name" value="Sulfotransfer_1"/>
    <property type="match status" value="1"/>
</dbReference>
<dbReference type="InterPro" id="IPR000863">
    <property type="entry name" value="Sulfotransferase_dom"/>
</dbReference>
<keyword evidence="5" id="KW-1185">Reference proteome</keyword>
<comment type="similarity">
    <text evidence="1">Belongs to the sulfotransferase 1 family.</text>
</comment>
<dbReference type="InterPro" id="IPR027417">
    <property type="entry name" value="P-loop_NTPase"/>
</dbReference>
<dbReference type="GO" id="GO:0008146">
    <property type="term" value="F:sulfotransferase activity"/>
    <property type="evidence" value="ECO:0007669"/>
    <property type="project" value="InterPro"/>
</dbReference>
<reference evidence="4 5" key="1">
    <citation type="submission" date="2014-11" db="EMBL/GenBank/DDBJ databases">
        <authorList>
            <person name="Zhu J."/>
            <person name="Qi W."/>
            <person name="Song R."/>
        </authorList>
    </citation>
    <scope>NUCLEOTIDE SEQUENCE [LARGE SCALE GENOMIC DNA]</scope>
</reference>
<dbReference type="SUPFAM" id="SSF52540">
    <property type="entry name" value="P-loop containing nucleoside triphosphate hydrolases"/>
    <property type="match status" value="1"/>
</dbReference>
<dbReference type="OMA" id="VIKVIQF"/>
<feature type="domain" description="Sulfotransferase" evidence="3">
    <location>
        <begin position="50"/>
        <end position="314"/>
    </location>
</feature>
<gene>
    <name evidence="4" type="ORF">Vbra_21174</name>
</gene>
<name>A0A0G4F3C5_VITBC</name>
<evidence type="ECO:0000313" key="5">
    <source>
        <dbReference type="Proteomes" id="UP000041254"/>
    </source>
</evidence>
<proteinExistence type="inferred from homology"/>
<dbReference type="Proteomes" id="UP000041254">
    <property type="component" value="Unassembled WGS sequence"/>
</dbReference>
<dbReference type="OrthoDB" id="10262068at2759"/>
<evidence type="ECO:0000256" key="1">
    <source>
        <dbReference type="ARBA" id="ARBA00005771"/>
    </source>
</evidence>
<accession>A0A0G4F3C5</accession>